<dbReference type="GO" id="GO:0016887">
    <property type="term" value="F:ATP hydrolysis activity"/>
    <property type="evidence" value="ECO:0007669"/>
    <property type="project" value="InterPro"/>
</dbReference>
<evidence type="ECO:0000256" key="1">
    <source>
        <dbReference type="ARBA" id="ARBA00006878"/>
    </source>
</evidence>
<evidence type="ECO:0000256" key="6">
    <source>
        <dbReference type="ARBA" id="ARBA00032141"/>
    </source>
</evidence>
<name>A0A8T4KUE1_9ARCH</name>
<dbReference type="HAMAP" id="MF_01508">
    <property type="entry name" value="RfcL"/>
    <property type="match status" value="1"/>
</dbReference>
<proteinExistence type="inferred from homology"/>
<dbReference type="InterPro" id="IPR003593">
    <property type="entry name" value="AAA+_ATPase"/>
</dbReference>
<dbReference type="Proteomes" id="UP000680185">
    <property type="component" value="Unassembled WGS sequence"/>
</dbReference>
<sequence length="484" mass="54377">MDSFARQVLWTETHCPKAFEDFVGNSAAVKEVRVWAENWKLGKKGKPLLFHGHTGSGKTLLAEITARENAWELFELNASDFRTKDIIERIAGAAALNSSFSGKLRLVLLDEVDGLQGTADKGGAAAIGSLLRQASQPVILTANEIYGDAGKKLSGIKTNCELVKFEKVSYLSIAKFLQKVCDSEGIDYDQKVLSELAKASNGDFRSALLDLQTVAEHSKKITLQDLKDLGFRERQQDVFKVLQKIFHARSIQECQNARFSADIDHEMLQRWIEENIPRHFSQADDRANAFNFLSKADLFNGRIMKRQHYGFLRYSTELATSGVALQREHHYPGFVSYKFPSMISTLGASKGLRQQKKAIAEKMRSKMHGSVKRIASEDLAFLAPVFKDEKRLVEWSALFDFDEANIAFLTGKKAFLTGKKADSKLVKNLLKEAVELRKKTMIGKRKALQGFRDSEAQAGFSESQELPEPEKQRQTPDASQTRLF</sequence>
<evidence type="ECO:0000256" key="7">
    <source>
        <dbReference type="HAMAP-Rule" id="MF_01508"/>
    </source>
</evidence>
<dbReference type="Pfam" id="PF00004">
    <property type="entry name" value="AAA"/>
    <property type="match status" value="1"/>
</dbReference>
<dbReference type="CDD" id="cd18140">
    <property type="entry name" value="HLD_clamp_RFC"/>
    <property type="match status" value="1"/>
</dbReference>
<gene>
    <name evidence="7" type="primary">rfcL</name>
    <name evidence="10" type="ORF">J4478_04850</name>
</gene>
<dbReference type="AlphaFoldDB" id="A0A8T4KUE1"/>
<comment type="caution">
    <text evidence="7">Lacks conserved residue(s) required for the propagation of feature annotation.</text>
</comment>
<feature type="domain" description="AAA+ ATPase" evidence="9">
    <location>
        <begin position="44"/>
        <end position="169"/>
    </location>
</feature>
<dbReference type="NCBIfam" id="NF003229">
    <property type="entry name" value="PRK04195.1-5"/>
    <property type="match status" value="1"/>
</dbReference>
<reference evidence="10" key="2">
    <citation type="submission" date="2021-05" db="EMBL/GenBank/DDBJ databases">
        <title>Protein family content uncovers lineage relationships and bacterial pathway maintenance mechanisms in DPANN archaea.</title>
        <authorList>
            <person name="Castelle C.J."/>
            <person name="Meheust R."/>
            <person name="Jaffe A.L."/>
            <person name="Seitz K."/>
            <person name="Gong X."/>
            <person name="Baker B.J."/>
            <person name="Banfield J.F."/>
        </authorList>
    </citation>
    <scope>NUCLEOTIDE SEQUENCE</scope>
    <source>
        <strain evidence="10">RIFCSPLOWO2_01_FULL_43_13</strain>
    </source>
</reference>
<dbReference type="InterPro" id="IPR003959">
    <property type="entry name" value="ATPase_AAA_core"/>
</dbReference>
<feature type="compositionally biased region" description="Polar residues" evidence="8">
    <location>
        <begin position="475"/>
        <end position="484"/>
    </location>
</feature>
<evidence type="ECO:0000256" key="8">
    <source>
        <dbReference type="SAM" id="MobiDB-lite"/>
    </source>
</evidence>
<evidence type="ECO:0000313" key="11">
    <source>
        <dbReference type="Proteomes" id="UP000680185"/>
    </source>
</evidence>
<dbReference type="InterPro" id="IPR047854">
    <property type="entry name" value="RFC_lid"/>
</dbReference>
<keyword evidence="5 7" id="KW-0067">ATP-binding</keyword>
<dbReference type="Gene3D" id="3.40.50.300">
    <property type="entry name" value="P-loop containing nucleotide triphosphate hydrolases"/>
    <property type="match status" value="1"/>
</dbReference>
<protein>
    <recommendedName>
        <fullName evidence="2 7">Replication factor C large subunit</fullName>
        <shortName evidence="7">RFC large subunit</shortName>
    </recommendedName>
    <alternativeName>
        <fullName evidence="6 7">Clamp loader large subunit</fullName>
    </alternativeName>
</protein>
<dbReference type="PANTHER" id="PTHR23389:SF6">
    <property type="entry name" value="REPLICATION FACTOR C SUBUNIT 1"/>
    <property type="match status" value="1"/>
</dbReference>
<dbReference type="EMBL" id="JAGVWB010000032">
    <property type="protein sequence ID" value="MBS3058698.1"/>
    <property type="molecule type" value="Genomic_DNA"/>
</dbReference>
<comment type="subunit">
    <text evidence="7">Heteromultimer composed of small subunits (RfcS) and large subunits (RfcL).</text>
</comment>
<evidence type="ECO:0000313" key="10">
    <source>
        <dbReference type="EMBL" id="MBS3058698.1"/>
    </source>
</evidence>
<dbReference type="GO" id="GO:0005524">
    <property type="term" value="F:ATP binding"/>
    <property type="evidence" value="ECO:0007669"/>
    <property type="project" value="UniProtKB-UniRule"/>
</dbReference>
<dbReference type="InterPro" id="IPR023935">
    <property type="entry name" value="Rep_factor-C_lsu"/>
</dbReference>
<dbReference type="SMART" id="SM00382">
    <property type="entry name" value="AAA"/>
    <property type="match status" value="1"/>
</dbReference>
<evidence type="ECO:0000256" key="4">
    <source>
        <dbReference type="ARBA" id="ARBA00022741"/>
    </source>
</evidence>
<dbReference type="InterPro" id="IPR027417">
    <property type="entry name" value="P-loop_NTPase"/>
</dbReference>
<dbReference type="PANTHER" id="PTHR23389">
    <property type="entry name" value="CHROMOSOME TRANSMISSION FIDELITY FACTOR 18"/>
    <property type="match status" value="1"/>
</dbReference>
<evidence type="ECO:0000256" key="3">
    <source>
        <dbReference type="ARBA" id="ARBA00022705"/>
    </source>
</evidence>
<comment type="similarity">
    <text evidence="1 7">Belongs to the activator 1 small subunits family. RfcL subfamily.</text>
</comment>
<reference evidence="10" key="1">
    <citation type="submission" date="2021-03" db="EMBL/GenBank/DDBJ databases">
        <authorList>
            <person name="Jaffe A."/>
        </authorList>
    </citation>
    <scope>NUCLEOTIDE SEQUENCE</scope>
    <source>
        <strain evidence="10">RIFCSPLOWO2_01_FULL_43_13</strain>
    </source>
</reference>
<dbReference type="Gene3D" id="1.10.8.60">
    <property type="match status" value="1"/>
</dbReference>
<feature type="region of interest" description="Disordered" evidence="8">
    <location>
        <begin position="455"/>
        <end position="484"/>
    </location>
</feature>
<evidence type="ECO:0000256" key="5">
    <source>
        <dbReference type="ARBA" id="ARBA00022840"/>
    </source>
</evidence>
<dbReference type="Pfam" id="PF21960">
    <property type="entry name" value="RCF1-5-like_lid"/>
    <property type="match status" value="1"/>
</dbReference>
<dbReference type="GO" id="GO:0006260">
    <property type="term" value="P:DNA replication"/>
    <property type="evidence" value="ECO:0007669"/>
    <property type="project" value="UniProtKB-UniRule"/>
</dbReference>
<comment type="caution">
    <text evidence="10">The sequence shown here is derived from an EMBL/GenBank/DDBJ whole genome shotgun (WGS) entry which is preliminary data.</text>
</comment>
<comment type="function">
    <text evidence="7">Part of the RFC clamp loader complex which loads the PCNA sliding clamp onto DNA.</text>
</comment>
<dbReference type="GO" id="GO:0003689">
    <property type="term" value="F:DNA clamp loader activity"/>
    <property type="evidence" value="ECO:0007669"/>
    <property type="project" value="UniProtKB-UniRule"/>
</dbReference>
<keyword evidence="4 7" id="KW-0547">Nucleotide-binding</keyword>
<dbReference type="CDD" id="cd00009">
    <property type="entry name" value="AAA"/>
    <property type="match status" value="1"/>
</dbReference>
<accession>A0A8T4KUE1</accession>
<dbReference type="SUPFAM" id="SSF52540">
    <property type="entry name" value="P-loop containing nucleoside triphosphate hydrolases"/>
    <property type="match status" value="1"/>
</dbReference>
<keyword evidence="3 7" id="KW-0235">DNA replication</keyword>
<evidence type="ECO:0000256" key="2">
    <source>
        <dbReference type="ARBA" id="ARBA00014793"/>
    </source>
</evidence>
<evidence type="ECO:0000259" key="9">
    <source>
        <dbReference type="SMART" id="SM00382"/>
    </source>
</evidence>
<organism evidence="10 11">
    <name type="scientific">Candidatus Iainarchaeum sp</name>
    <dbReference type="NCBI Taxonomy" id="3101447"/>
    <lineage>
        <taxon>Archaea</taxon>
        <taxon>Candidatus Iainarchaeota</taxon>
        <taxon>Candidatus Iainarchaeia</taxon>
        <taxon>Candidatus Iainarchaeales</taxon>
        <taxon>Candidatus Iainarchaeaceae</taxon>
        <taxon>Candidatus Iainarchaeum</taxon>
    </lineage>
</organism>